<dbReference type="SMART" id="SM00411">
    <property type="entry name" value="BHL"/>
    <property type="match status" value="1"/>
</dbReference>
<dbReference type="KEGG" id="sdn:Sden_1500"/>
<proteinExistence type="inferred from homology"/>
<dbReference type="GO" id="GO:0003677">
    <property type="term" value="F:DNA binding"/>
    <property type="evidence" value="ECO:0007669"/>
    <property type="project" value="UniProtKB-KW"/>
</dbReference>
<dbReference type="InterPro" id="IPR010992">
    <property type="entry name" value="IHF-like_DNA-bd_dom_sf"/>
</dbReference>
<protein>
    <submittedName>
        <fullName evidence="6">Histone-like DNA-binding protein</fullName>
    </submittedName>
</protein>
<evidence type="ECO:0000313" key="7">
    <source>
        <dbReference type="Proteomes" id="UP000001982"/>
    </source>
</evidence>
<dbReference type="PANTHER" id="PTHR33175:SF12">
    <property type="entry name" value="DNA-BINDING PROTEIN HU-ALPHA"/>
    <property type="match status" value="1"/>
</dbReference>
<dbReference type="OrthoDB" id="6710515at2"/>
<evidence type="ECO:0000256" key="3">
    <source>
        <dbReference type="ARBA" id="ARBA00023067"/>
    </source>
</evidence>
<dbReference type="STRING" id="318161.Sden_1500"/>
<dbReference type="GO" id="GO:0030527">
    <property type="term" value="F:structural constituent of chromatin"/>
    <property type="evidence" value="ECO:0007669"/>
    <property type="project" value="InterPro"/>
</dbReference>
<dbReference type="PANTHER" id="PTHR33175">
    <property type="entry name" value="DNA-BINDING PROTEIN HU"/>
    <property type="match status" value="1"/>
</dbReference>
<dbReference type="PRINTS" id="PR01727">
    <property type="entry name" value="DNABINDINGHU"/>
</dbReference>
<sequence>MNKQQLIASMSRQLQQSQRQTKMELEQVLASIKQALIEGEKVFLPQFGTFELSYRLPQIARHPQTGASIEVEGQNVPRIKFSPNLKAALNPKAL</sequence>
<dbReference type="RefSeq" id="WP_011495943.1">
    <property type="nucleotide sequence ID" value="NC_007954.1"/>
</dbReference>
<comment type="function">
    <text evidence="1">Histone-like DNA-binding protein which is capable of wrapping DNA to stabilize it, and thus to prevent its denaturation under extreme environmental conditions.</text>
</comment>
<dbReference type="Proteomes" id="UP000001982">
    <property type="component" value="Chromosome"/>
</dbReference>
<dbReference type="EMBL" id="CP000302">
    <property type="protein sequence ID" value="ABE54785.1"/>
    <property type="molecule type" value="Genomic_DNA"/>
</dbReference>
<dbReference type="HOGENOM" id="CLU_105066_2_2_6"/>
<dbReference type="SUPFAM" id="SSF47729">
    <property type="entry name" value="IHF-like DNA-binding proteins"/>
    <property type="match status" value="1"/>
</dbReference>
<dbReference type="eggNOG" id="COG0776">
    <property type="taxonomic scope" value="Bacteria"/>
</dbReference>
<evidence type="ECO:0000313" key="6">
    <source>
        <dbReference type="EMBL" id="ABE54785.1"/>
    </source>
</evidence>
<dbReference type="AlphaFoldDB" id="Q12P41"/>
<keyword evidence="4 6" id="KW-0238">DNA-binding</keyword>
<evidence type="ECO:0000256" key="5">
    <source>
        <dbReference type="RuleBase" id="RU003939"/>
    </source>
</evidence>
<dbReference type="InterPro" id="IPR000119">
    <property type="entry name" value="Hist_DNA-bd"/>
</dbReference>
<name>Q12P41_SHEDO</name>
<dbReference type="GO" id="GO:0030261">
    <property type="term" value="P:chromosome condensation"/>
    <property type="evidence" value="ECO:0007669"/>
    <property type="project" value="UniProtKB-KW"/>
</dbReference>
<dbReference type="Gene3D" id="4.10.520.10">
    <property type="entry name" value="IHF-like DNA-binding proteins"/>
    <property type="match status" value="1"/>
</dbReference>
<organism evidence="6 7">
    <name type="scientific">Shewanella denitrificans (strain OS217 / ATCC BAA-1090 / DSM 15013)</name>
    <dbReference type="NCBI Taxonomy" id="318161"/>
    <lineage>
        <taxon>Bacteria</taxon>
        <taxon>Pseudomonadati</taxon>
        <taxon>Pseudomonadota</taxon>
        <taxon>Gammaproteobacteria</taxon>
        <taxon>Alteromonadales</taxon>
        <taxon>Shewanellaceae</taxon>
        <taxon>Shewanella</taxon>
    </lineage>
</organism>
<evidence type="ECO:0000256" key="4">
    <source>
        <dbReference type="ARBA" id="ARBA00023125"/>
    </source>
</evidence>
<dbReference type="GO" id="GO:0005829">
    <property type="term" value="C:cytosol"/>
    <property type="evidence" value="ECO:0007669"/>
    <property type="project" value="TreeGrafter"/>
</dbReference>
<accession>Q12P41</accession>
<comment type="similarity">
    <text evidence="2 5">Belongs to the bacterial histone-like protein family.</text>
</comment>
<keyword evidence="3" id="KW-0226">DNA condensation</keyword>
<keyword evidence="7" id="KW-1185">Reference proteome</keyword>
<reference evidence="6 7" key="1">
    <citation type="submission" date="2006-03" db="EMBL/GenBank/DDBJ databases">
        <title>Complete sequence of Shewanella denitrificans OS217.</title>
        <authorList>
            <consortium name="US DOE Joint Genome Institute"/>
            <person name="Copeland A."/>
            <person name="Lucas S."/>
            <person name="Lapidus A."/>
            <person name="Barry K."/>
            <person name="Detter J.C."/>
            <person name="Glavina del Rio T."/>
            <person name="Hammon N."/>
            <person name="Israni S."/>
            <person name="Dalin E."/>
            <person name="Tice H."/>
            <person name="Pitluck S."/>
            <person name="Brettin T."/>
            <person name="Bruce D."/>
            <person name="Han C."/>
            <person name="Tapia R."/>
            <person name="Gilna P."/>
            <person name="Kiss H."/>
            <person name="Schmutz J."/>
            <person name="Larimer F."/>
            <person name="Land M."/>
            <person name="Hauser L."/>
            <person name="Kyrpides N."/>
            <person name="Lykidis A."/>
            <person name="Richardson P."/>
        </authorList>
    </citation>
    <scope>NUCLEOTIDE SEQUENCE [LARGE SCALE GENOMIC DNA]</scope>
    <source>
        <strain evidence="7">OS217 / ATCC BAA-1090 / DSM 15013</strain>
    </source>
</reference>
<gene>
    <name evidence="6" type="ordered locus">Sden_1500</name>
</gene>
<evidence type="ECO:0000256" key="2">
    <source>
        <dbReference type="ARBA" id="ARBA00010529"/>
    </source>
</evidence>
<evidence type="ECO:0000256" key="1">
    <source>
        <dbReference type="ARBA" id="ARBA00003819"/>
    </source>
</evidence>
<dbReference type="Pfam" id="PF00216">
    <property type="entry name" value="Bac_DNA_binding"/>
    <property type="match status" value="1"/>
</dbReference>